<dbReference type="AlphaFoldDB" id="A0A6A4HUE1"/>
<gene>
    <name evidence="2" type="ORF">BT96DRAFT_992881</name>
</gene>
<feature type="region of interest" description="Disordered" evidence="1">
    <location>
        <begin position="105"/>
        <end position="129"/>
    </location>
</feature>
<evidence type="ECO:0000313" key="3">
    <source>
        <dbReference type="Proteomes" id="UP000799118"/>
    </source>
</evidence>
<feature type="compositionally biased region" description="Low complexity" evidence="1">
    <location>
        <begin position="114"/>
        <end position="129"/>
    </location>
</feature>
<protein>
    <submittedName>
        <fullName evidence="2">Uncharacterized protein</fullName>
    </submittedName>
</protein>
<organism evidence="2 3">
    <name type="scientific">Gymnopus androsaceus JB14</name>
    <dbReference type="NCBI Taxonomy" id="1447944"/>
    <lineage>
        <taxon>Eukaryota</taxon>
        <taxon>Fungi</taxon>
        <taxon>Dikarya</taxon>
        <taxon>Basidiomycota</taxon>
        <taxon>Agaricomycotina</taxon>
        <taxon>Agaricomycetes</taxon>
        <taxon>Agaricomycetidae</taxon>
        <taxon>Agaricales</taxon>
        <taxon>Marasmiineae</taxon>
        <taxon>Omphalotaceae</taxon>
        <taxon>Gymnopus</taxon>
    </lineage>
</organism>
<evidence type="ECO:0000256" key="1">
    <source>
        <dbReference type="SAM" id="MobiDB-lite"/>
    </source>
</evidence>
<dbReference type="OrthoDB" id="5338195at2759"/>
<reference evidence="2" key="1">
    <citation type="journal article" date="2019" name="Environ. Microbiol.">
        <title>Fungal ecological strategies reflected in gene transcription - a case study of two litter decomposers.</title>
        <authorList>
            <person name="Barbi F."/>
            <person name="Kohler A."/>
            <person name="Barry K."/>
            <person name="Baskaran P."/>
            <person name="Daum C."/>
            <person name="Fauchery L."/>
            <person name="Ihrmark K."/>
            <person name="Kuo A."/>
            <person name="LaButti K."/>
            <person name="Lipzen A."/>
            <person name="Morin E."/>
            <person name="Grigoriev I.V."/>
            <person name="Henrissat B."/>
            <person name="Lindahl B."/>
            <person name="Martin F."/>
        </authorList>
    </citation>
    <scope>NUCLEOTIDE SEQUENCE</scope>
    <source>
        <strain evidence="2">JB14</strain>
    </source>
</reference>
<dbReference type="Proteomes" id="UP000799118">
    <property type="component" value="Unassembled WGS sequence"/>
</dbReference>
<feature type="region of interest" description="Disordered" evidence="1">
    <location>
        <begin position="56"/>
        <end position="78"/>
    </location>
</feature>
<evidence type="ECO:0000313" key="2">
    <source>
        <dbReference type="EMBL" id="KAE9400567.1"/>
    </source>
</evidence>
<keyword evidence="3" id="KW-1185">Reference proteome</keyword>
<dbReference type="EMBL" id="ML769455">
    <property type="protein sequence ID" value="KAE9400567.1"/>
    <property type="molecule type" value="Genomic_DNA"/>
</dbReference>
<accession>A0A6A4HUE1</accession>
<sequence length="540" mass="57452">MSNFNLDVQLETGPERGWEVRSAELNSVPESHVLAFTLSSSRERWLTSVLPKFSSKTKRNAKGGAPAPPPHNLYPRGGCDVQIGPHIFSNTNLYEAHYHPQASTASGPFAYQQSSASSSTSTSTPTSSSIERITLTPALADQINEAAASNPTLASLLQLAVAGTASAEQLTMLSITIKSLTNPATASQYTQLNSQRAPASIAKGFDLIVEFRESLSDRFILPRGTTLQGKDVSETSAGETSSIMPRIIRITLRSASAAIWDTLNRWVGGEEKMNANRIALDKLKRSQPRKTYLAYRLPAGALVDQLRAATLSSGYIMKSIKPSAAPSRPRRVRKAIQKEPLTIETNALAAGPSSLPSVAKPARRKRSAVETDDNTSSAMDLAAVITGAASSTKYSPVQPTPTARLTVASIEDNTPHLSPSASAPSAPKKRQRTSMTAGNLPRPTVTEIKCKSCQATDVPLMLGGRFCRACVEAGRATGEIPQTPSSSRAPAYTPAYIPPPLTVTNNPYMALSNPAAEGGLQVSYAPNAINVGQSTVTTQR</sequence>
<feature type="region of interest" description="Disordered" evidence="1">
    <location>
        <begin position="413"/>
        <end position="440"/>
    </location>
</feature>
<feature type="region of interest" description="Disordered" evidence="1">
    <location>
        <begin position="346"/>
        <end position="376"/>
    </location>
</feature>
<proteinExistence type="predicted"/>
<name>A0A6A4HUE1_9AGAR</name>